<evidence type="ECO:0000313" key="2">
    <source>
        <dbReference type="Proteomes" id="UP000240653"/>
    </source>
</evidence>
<accession>A0A2P7SKU1</accession>
<gene>
    <name evidence="1" type="ORF">C7I85_05445</name>
</gene>
<sequence length="74" mass="8078">MRWGLASADAQPQPEDILIAWLLWLPRNADVAKAAADEVARMDKRPSLSGGAIRLRELLLQLIDGAGLPKYGRA</sequence>
<name>A0A2P7SKU1_9HYPH</name>
<keyword evidence="2" id="KW-1185">Reference proteome</keyword>
<organism evidence="1 2">
    <name type="scientific">Pseudaminobacter soli</name>
    <name type="common">ex Li et al. 2025</name>
    <dbReference type="NCBI Taxonomy" id="1295366"/>
    <lineage>
        <taxon>Bacteria</taxon>
        <taxon>Pseudomonadati</taxon>
        <taxon>Pseudomonadota</taxon>
        <taxon>Alphaproteobacteria</taxon>
        <taxon>Hyphomicrobiales</taxon>
        <taxon>Phyllobacteriaceae</taxon>
        <taxon>Pseudaminobacter</taxon>
    </lineage>
</organism>
<proteinExistence type="predicted"/>
<comment type="caution">
    <text evidence="1">The sequence shown here is derived from an EMBL/GenBank/DDBJ whole genome shotgun (WGS) entry which is preliminary data.</text>
</comment>
<dbReference type="AlphaFoldDB" id="A0A2P7SKU1"/>
<reference evidence="1 2" key="1">
    <citation type="submission" date="2018-03" db="EMBL/GenBank/DDBJ databases">
        <title>The draft genome of Mesorhizobium soli JCM 19897.</title>
        <authorList>
            <person name="Li L."/>
            <person name="Liu L."/>
            <person name="Liang L."/>
            <person name="Wang T."/>
            <person name="Zhang X."/>
        </authorList>
    </citation>
    <scope>NUCLEOTIDE SEQUENCE [LARGE SCALE GENOMIC DNA]</scope>
    <source>
        <strain evidence="1 2">JCM 19897</strain>
    </source>
</reference>
<dbReference type="EMBL" id="PXYL01000002">
    <property type="protein sequence ID" value="PSJ63005.1"/>
    <property type="molecule type" value="Genomic_DNA"/>
</dbReference>
<dbReference type="Proteomes" id="UP000240653">
    <property type="component" value="Unassembled WGS sequence"/>
</dbReference>
<evidence type="ECO:0000313" key="1">
    <source>
        <dbReference type="EMBL" id="PSJ63005.1"/>
    </source>
</evidence>
<protein>
    <submittedName>
        <fullName evidence="1">Uncharacterized protein</fullName>
    </submittedName>
</protein>